<dbReference type="PANTHER" id="PTHR10535:SF0">
    <property type="entry name" value="DNA-DIRECTED RNA POLYMERASES I, II, AND III SUBUNIT RPABC1"/>
    <property type="match status" value="1"/>
</dbReference>
<evidence type="ECO:0000256" key="2">
    <source>
        <dbReference type="ARBA" id="ARBA00020809"/>
    </source>
</evidence>
<dbReference type="GO" id="GO:0006362">
    <property type="term" value="P:transcription elongation by RNA polymerase I"/>
    <property type="evidence" value="ECO:0007669"/>
    <property type="project" value="TreeGrafter"/>
</dbReference>
<evidence type="ECO:0000259" key="7">
    <source>
        <dbReference type="Pfam" id="PF03871"/>
    </source>
</evidence>
<comment type="similarity">
    <text evidence="5">Belongs to the archaeal Rpo5/eukaryotic RPB5 RNA polymerase subunit family.</text>
</comment>
<dbReference type="GO" id="GO:0042797">
    <property type="term" value="P:tRNA transcription by RNA polymerase III"/>
    <property type="evidence" value="ECO:0007669"/>
    <property type="project" value="TreeGrafter"/>
</dbReference>
<accession>R4XGA4</accession>
<dbReference type="Gene3D" id="3.90.940.20">
    <property type="entry name" value="RPB5-like RNA polymerase subunit"/>
    <property type="match status" value="1"/>
</dbReference>
<dbReference type="InterPro" id="IPR005571">
    <property type="entry name" value="RNA_pol_Rpb5_N"/>
</dbReference>
<comment type="caution">
    <text evidence="8">The sequence shown here is derived from an EMBL/GenBank/DDBJ whole genome shotgun (WGS) entry which is preliminary data.</text>
</comment>
<dbReference type="GO" id="GO:0005666">
    <property type="term" value="C:RNA polymerase III complex"/>
    <property type="evidence" value="ECO:0007669"/>
    <property type="project" value="TreeGrafter"/>
</dbReference>
<dbReference type="InterPro" id="IPR000783">
    <property type="entry name" value="RNA_pol_subH/Rpb5_C"/>
</dbReference>
<dbReference type="FunFam" id="3.90.940.20:FF:000001">
    <property type="entry name" value="DNA-directed RNA polymerases I, II, and III subunit RPABC1"/>
    <property type="match status" value="1"/>
</dbReference>
<dbReference type="eggNOG" id="KOG3218">
    <property type="taxonomic scope" value="Eukaryota"/>
</dbReference>
<name>R4XGA4_TAPDE</name>
<dbReference type="PIRSF" id="PIRSF000747">
    <property type="entry name" value="RPB5"/>
    <property type="match status" value="1"/>
</dbReference>
<proteinExistence type="inferred from homology"/>
<dbReference type="SUPFAM" id="SSF55287">
    <property type="entry name" value="RPB5-like RNA polymerase subunit"/>
    <property type="match status" value="1"/>
</dbReference>
<dbReference type="GO" id="GO:0006367">
    <property type="term" value="P:transcription initiation at RNA polymerase II promoter"/>
    <property type="evidence" value="ECO:0007669"/>
    <property type="project" value="UniProtKB-ARBA"/>
</dbReference>
<dbReference type="Gene3D" id="3.40.1340.10">
    <property type="entry name" value="RNA polymerase, Rpb5, N-terminal domain"/>
    <property type="match status" value="1"/>
</dbReference>
<dbReference type="PANTHER" id="PTHR10535">
    <property type="entry name" value="DNA-DIRECTED RNA POLYMERASES I, II, AND III SUBUNIT RPABC1"/>
    <property type="match status" value="1"/>
</dbReference>
<evidence type="ECO:0000313" key="8">
    <source>
        <dbReference type="EMBL" id="CCG83524.1"/>
    </source>
</evidence>
<dbReference type="Proteomes" id="UP000013776">
    <property type="component" value="Unassembled WGS sequence"/>
</dbReference>
<keyword evidence="3" id="KW-0804">Transcription</keyword>
<evidence type="ECO:0000259" key="6">
    <source>
        <dbReference type="Pfam" id="PF01191"/>
    </source>
</evidence>
<dbReference type="Pfam" id="PF01191">
    <property type="entry name" value="RNA_pol_Rpb5_C"/>
    <property type="match status" value="1"/>
</dbReference>
<dbReference type="InterPro" id="IPR036710">
    <property type="entry name" value="RNA_pol_Rpb5_N_sf"/>
</dbReference>
<keyword evidence="8" id="KW-0240">DNA-directed RNA polymerase</keyword>
<feature type="domain" description="RNA polymerase subunit H/Rpb5 C-terminal" evidence="6">
    <location>
        <begin position="135"/>
        <end position="207"/>
    </location>
</feature>
<dbReference type="GO" id="GO:0005736">
    <property type="term" value="C:RNA polymerase I complex"/>
    <property type="evidence" value="ECO:0007669"/>
    <property type="project" value="UniProtKB-ARBA"/>
</dbReference>
<dbReference type="Pfam" id="PF03871">
    <property type="entry name" value="RNA_pol_Rpb5_N"/>
    <property type="match status" value="1"/>
</dbReference>
<reference evidence="8 9" key="1">
    <citation type="journal article" date="2013" name="MBio">
        <title>Genome sequencing of the plant pathogen Taphrina deformans, the causal agent of peach leaf curl.</title>
        <authorList>
            <person name="Cisse O.H."/>
            <person name="Almeida J.M.G.C.F."/>
            <person name="Fonseca A."/>
            <person name="Kumar A.A."/>
            <person name="Salojaervi J."/>
            <person name="Overmyer K."/>
            <person name="Hauser P.M."/>
            <person name="Pagni M."/>
        </authorList>
    </citation>
    <scope>NUCLEOTIDE SEQUENCE [LARGE SCALE GENOMIC DNA]</scope>
    <source>
        <strain evidence="9">PYCC 5710 / ATCC 11124 / CBS 356.35 / IMI 108563 / JCM 9778 / NBRC 8474</strain>
    </source>
</reference>
<dbReference type="InterPro" id="IPR035913">
    <property type="entry name" value="RPB5-like_sf"/>
</dbReference>
<evidence type="ECO:0000256" key="3">
    <source>
        <dbReference type="ARBA" id="ARBA00023163"/>
    </source>
</evidence>
<dbReference type="AlphaFoldDB" id="R4XGA4"/>
<dbReference type="InterPro" id="IPR014381">
    <property type="entry name" value="Arch_Rpo5/euc_Rpb5"/>
</dbReference>
<keyword evidence="9" id="KW-1185">Reference proteome</keyword>
<gene>
    <name evidence="8" type="ORF">TAPDE_003762</name>
</gene>
<protein>
    <recommendedName>
        <fullName evidence="2">DNA-directed RNA polymerases I, II, and III subunit RPABC1</fullName>
    </recommendedName>
</protein>
<dbReference type="OrthoDB" id="248779at2759"/>
<dbReference type="GO" id="GO:0003677">
    <property type="term" value="F:DNA binding"/>
    <property type="evidence" value="ECO:0007669"/>
    <property type="project" value="InterPro"/>
</dbReference>
<dbReference type="VEuPathDB" id="FungiDB:TAPDE_003762"/>
<dbReference type="STRING" id="1097556.R4XGA4"/>
<dbReference type="FunFam" id="3.40.1340.10:FF:000002">
    <property type="entry name" value="DNA-directed RNA polymerases I, II, and III subunit RPABC1"/>
    <property type="match status" value="1"/>
</dbReference>
<keyword evidence="4" id="KW-0539">Nucleus</keyword>
<evidence type="ECO:0000256" key="4">
    <source>
        <dbReference type="ARBA" id="ARBA00023242"/>
    </source>
</evidence>
<evidence type="ECO:0000256" key="1">
    <source>
        <dbReference type="ARBA" id="ARBA00004123"/>
    </source>
</evidence>
<feature type="domain" description="RNA polymerase Rpb5 N-terminal" evidence="7">
    <location>
        <begin position="5"/>
        <end position="91"/>
    </location>
</feature>
<dbReference type="EMBL" id="CAHR02000155">
    <property type="protein sequence ID" value="CCG83524.1"/>
    <property type="molecule type" value="Genomic_DNA"/>
</dbReference>
<dbReference type="HAMAP" id="MF_00025">
    <property type="entry name" value="RNApol_Rpo5_RPB5"/>
    <property type="match status" value="1"/>
</dbReference>
<dbReference type="SUPFAM" id="SSF53036">
    <property type="entry name" value="Eukaryotic RPB5 N-terminal domain"/>
    <property type="match status" value="1"/>
</dbReference>
<sequence>MSDERAIIRVYRVWKTVHQLVHDRGYEMAQEELDITLEQFKSQYCSAGGIDKVALQFYANAPPGSTNGQIYVAFCKNPAVGIKDMRDFVQTLNDQNHKVGILIYEKNMTPSANKIVQGVQNQFQIDTFQESDLVVNITHHELVPRHIIMTPTEKKELLAKYKLKETQLPRIQMADPVARYYGLRRGQVVKIIRRSETSGRYSSYRICAG</sequence>
<evidence type="ECO:0000313" key="9">
    <source>
        <dbReference type="Proteomes" id="UP000013776"/>
    </source>
</evidence>
<dbReference type="GO" id="GO:0003899">
    <property type="term" value="F:DNA-directed RNA polymerase activity"/>
    <property type="evidence" value="ECO:0007669"/>
    <property type="project" value="InterPro"/>
</dbReference>
<dbReference type="GO" id="GO:0005665">
    <property type="term" value="C:RNA polymerase II, core complex"/>
    <property type="evidence" value="ECO:0007669"/>
    <property type="project" value="UniProtKB-ARBA"/>
</dbReference>
<organism evidence="8 9">
    <name type="scientific">Taphrina deformans (strain PYCC 5710 / ATCC 11124 / CBS 356.35 / IMI 108563 / JCM 9778 / NBRC 8474)</name>
    <name type="common">Peach leaf curl fungus</name>
    <name type="synonym">Lalaria deformans</name>
    <dbReference type="NCBI Taxonomy" id="1097556"/>
    <lineage>
        <taxon>Eukaryota</taxon>
        <taxon>Fungi</taxon>
        <taxon>Dikarya</taxon>
        <taxon>Ascomycota</taxon>
        <taxon>Taphrinomycotina</taxon>
        <taxon>Taphrinomycetes</taxon>
        <taxon>Taphrinales</taxon>
        <taxon>Taphrinaceae</taxon>
        <taxon>Taphrina</taxon>
    </lineage>
</organism>
<evidence type="ECO:0000256" key="5">
    <source>
        <dbReference type="ARBA" id="ARBA00025765"/>
    </source>
</evidence>
<comment type="subcellular location">
    <subcellularLocation>
        <location evidence="1">Nucleus</location>
    </subcellularLocation>
</comment>